<dbReference type="InterPro" id="IPR011009">
    <property type="entry name" value="Kinase-like_dom_sf"/>
</dbReference>
<dbReference type="SMART" id="SM00220">
    <property type="entry name" value="S_TKc"/>
    <property type="match status" value="1"/>
</dbReference>
<dbReference type="VEuPathDB" id="TriTrypDB:BSAL_20105"/>
<keyword evidence="2" id="KW-0808">Transferase</keyword>
<dbReference type="Pfam" id="PF00069">
    <property type="entry name" value="Pkinase"/>
    <property type="match status" value="1"/>
</dbReference>
<dbReference type="GO" id="GO:0004674">
    <property type="term" value="F:protein serine/threonine kinase activity"/>
    <property type="evidence" value="ECO:0007669"/>
    <property type="project" value="UniProtKB-KW"/>
</dbReference>
<keyword evidence="1" id="KW-0723">Serine/threonine-protein kinase</keyword>
<evidence type="ECO:0000313" key="8">
    <source>
        <dbReference type="EMBL" id="CUG89253.1"/>
    </source>
</evidence>
<evidence type="ECO:0000256" key="6">
    <source>
        <dbReference type="SAM" id="MobiDB-lite"/>
    </source>
</evidence>
<dbReference type="FunFam" id="1.10.510.10:FF:000624">
    <property type="entry name" value="Mitogen-activated protein kinase"/>
    <property type="match status" value="1"/>
</dbReference>
<sequence length="532" mass="59850">MMDVTATSLRHPLACKKFMMEFKDNDKFQTPIGGQMPPTPSRAATALKPFELFSRYTAIRPIAKGTYGFVIAARDATLVDAFNALPEEQQIPEEGIERESFYDQHTLVAIKKVPHLFEQGIPRMWLCAAREAQMLLHFQHENVISAKEVFIPLGQEHLQTADTIKHRSETFDELYIVMDYKEMTLRDVLVKSMLLNEEDPPKPVLDPVTKAPLYPLSKDYRQFILYQLLRGVGYLHACRVMHRDLKPENVLVDLNYRCSICDFGQAKDLSRRDDEEDTPALVSSYDTFVDNCTQWYAAPETITLVQDSTGNSAVMEEEVLHSADVWSIGAMAAEMIVGRPIFATHHRGGFAQLPAITSVRGALTPEEVEALCTGRHEGDKDSYRRELTKRGHRGMPVVNKPFKEFLKDSCPLTDEEVGDDEIDLIDQLLAYDPRQRPTCAAAIAHPFFIDGGYDPVIDPENKASVLNAVEKAEVQSASDGRAFFWKLFLKSHPEVEELEAVLRAPKQTSSAVARGRLILQSPNPNHSADDSS</sequence>
<keyword evidence="9" id="KW-1185">Reference proteome</keyword>
<keyword evidence="4 8" id="KW-0418">Kinase</keyword>
<protein>
    <submittedName>
        <fullName evidence="8">Protein kinase, putative</fullName>
    </submittedName>
</protein>
<dbReference type="InterPro" id="IPR008271">
    <property type="entry name" value="Ser/Thr_kinase_AS"/>
</dbReference>
<evidence type="ECO:0000256" key="5">
    <source>
        <dbReference type="ARBA" id="ARBA00022840"/>
    </source>
</evidence>
<dbReference type="AlphaFoldDB" id="A0A0S4JCX8"/>
<dbReference type="EMBL" id="CYKH01001716">
    <property type="protein sequence ID" value="CUG89253.1"/>
    <property type="molecule type" value="Genomic_DNA"/>
</dbReference>
<gene>
    <name evidence="8" type="ORF">BSAL_20105</name>
</gene>
<dbReference type="PANTHER" id="PTHR24055">
    <property type="entry name" value="MITOGEN-ACTIVATED PROTEIN KINASE"/>
    <property type="match status" value="1"/>
</dbReference>
<evidence type="ECO:0000259" key="7">
    <source>
        <dbReference type="PROSITE" id="PS50011"/>
    </source>
</evidence>
<reference evidence="9" key="1">
    <citation type="submission" date="2015-09" db="EMBL/GenBank/DDBJ databases">
        <authorList>
            <consortium name="Pathogen Informatics"/>
        </authorList>
    </citation>
    <scope>NUCLEOTIDE SEQUENCE [LARGE SCALE GENOMIC DNA]</scope>
    <source>
        <strain evidence="9">Lake Konstanz</strain>
    </source>
</reference>
<dbReference type="PROSITE" id="PS00108">
    <property type="entry name" value="PROTEIN_KINASE_ST"/>
    <property type="match status" value="1"/>
</dbReference>
<dbReference type="GO" id="GO:0005524">
    <property type="term" value="F:ATP binding"/>
    <property type="evidence" value="ECO:0007669"/>
    <property type="project" value="UniProtKB-KW"/>
</dbReference>
<keyword evidence="5" id="KW-0067">ATP-binding</keyword>
<evidence type="ECO:0000256" key="1">
    <source>
        <dbReference type="ARBA" id="ARBA00022527"/>
    </source>
</evidence>
<dbReference type="Gene3D" id="3.30.200.20">
    <property type="entry name" value="Phosphorylase Kinase, domain 1"/>
    <property type="match status" value="1"/>
</dbReference>
<evidence type="ECO:0000313" key="9">
    <source>
        <dbReference type="Proteomes" id="UP000051952"/>
    </source>
</evidence>
<feature type="region of interest" description="Disordered" evidence="6">
    <location>
        <begin position="513"/>
        <end position="532"/>
    </location>
</feature>
<dbReference type="SUPFAM" id="SSF56112">
    <property type="entry name" value="Protein kinase-like (PK-like)"/>
    <property type="match status" value="1"/>
</dbReference>
<dbReference type="OMA" id="CSARDND"/>
<name>A0A0S4JCX8_BODSA</name>
<organism evidence="8 9">
    <name type="scientific">Bodo saltans</name>
    <name type="common">Flagellated protozoan</name>
    <dbReference type="NCBI Taxonomy" id="75058"/>
    <lineage>
        <taxon>Eukaryota</taxon>
        <taxon>Discoba</taxon>
        <taxon>Euglenozoa</taxon>
        <taxon>Kinetoplastea</taxon>
        <taxon>Metakinetoplastina</taxon>
        <taxon>Eubodonida</taxon>
        <taxon>Bodonidae</taxon>
        <taxon>Bodo</taxon>
    </lineage>
</organism>
<proteinExistence type="predicted"/>
<evidence type="ECO:0000256" key="3">
    <source>
        <dbReference type="ARBA" id="ARBA00022741"/>
    </source>
</evidence>
<evidence type="ECO:0000256" key="2">
    <source>
        <dbReference type="ARBA" id="ARBA00022679"/>
    </source>
</evidence>
<dbReference type="OrthoDB" id="276851at2759"/>
<dbReference type="InterPro" id="IPR000719">
    <property type="entry name" value="Prot_kinase_dom"/>
</dbReference>
<accession>A0A0S4JCX8</accession>
<dbReference type="InterPro" id="IPR050117">
    <property type="entry name" value="MAPK"/>
</dbReference>
<evidence type="ECO:0000256" key="4">
    <source>
        <dbReference type="ARBA" id="ARBA00022777"/>
    </source>
</evidence>
<feature type="domain" description="Protein kinase" evidence="7">
    <location>
        <begin position="56"/>
        <end position="448"/>
    </location>
</feature>
<dbReference type="PROSITE" id="PS50011">
    <property type="entry name" value="PROTEIN_KINASE_DOM"/>
    <property type="match status" value="1"/>
</dbReference>
<keyword evidence="3" id="KW-0547">Nucleotide-binding</keyword>
<dbReference type="Gene3D" id="1.10.510.10">
    <property type="entry name" value="Transferase(Phosphotransferase) domain 1"/>
    <property type="match status" value="1"/>
</dbReference>
<dbReference type="Proteomes" id="UP000051952">
    <property type="component" value="Unassembled WGS sequence"/>
</dbReference>